<feature type="non-terminal residue" evidence="1">
    <location>
        <position position="43"/>
    </location>
</feature>
<gene>
    <name evidence="1" type="ORF">LTSERUB_0498</name>
</gene>
<comment type="caution">
    <text evidence="1">The sequence shown here is derived from an EMBL/GenBank/DDBJ whole genome shotgun (WGS) entry which is preliminary data.</text>
</comment>
<dbReference type="Proteomes" id="UP000004903">
    <property type="component" value="Unassembled WGS sequence"/>
</dbReference>
<sequence>MNRKSLKSKRKRLIAMALHQNCQAVSKSLSDQHKTPTGIFYAF</sequence>
<name>G5QE24_SALRU</name>
<proteinExistence type="predicted"/>
<evidence type="ECO:0000313" key="1">
    <source>
        <dbReference type="EMBL" id="EHC94987.1"/>
    </source>
</evidence>
<accession>G5QE24</accession>
<protein>
    <submittedName>
        <fullName evidence="1">Uncharacterized protein</fullName>
    </submittedName>
</protein>
<organism evidence="1 2">
    <name type="scientific">Salmonella enterica subsp. enterica serovar Rubislaw str. A4-653</name>
    <dbReference type="NCBI Taxonomy" id="913081"/>
    <lineage>
        <taxon>Bacteria</taxon>
        <taxon>Pseudomonadati</taxon>
        <taxon>Pseudomonadota</taxon>
        <taxon>Gammaproteobacteria</taxon>
        <taxon>Enterobacterales</taxon>
        <taxon>Enterobacteriaceae</taxon>
        <taxon>Salmonella</taxon>
    </lineage>
</organism>
<evidence type="ECO:0000313" key="2">
    <source>
        <dbReference type="Proteomes" id="UP000004903"/>
    </source>
</evidence>
<dbReference type="AlphaFoldDB" id="G5QE24"/>
<dbReference type="EMBL" id="AFCT01000214">
    <property type="protein sequence ID" value="EHC94987.1"/>
    <property type="molecule type" value="Genomic_DNA"/>
</dbReference>
<reference evidence="1 2" key="1">
    <citation type="journal article" date="2011" name="BMC Genomics">
        <title>Genome sequencing reveals diversification of virulence factor content and possible host adaptation in distinct subpopulations of Salmonella enterica.</title>
        <authorList>
            <person name="den Bakker H.C."/>
            <person name="Moreno Switt A.I."/>
            <person name="Govoni G."/>
            <person name="Cummings C.A."/>
            <person name="Ranieri M.L."/>
            <person name="Degoricija L."/>
            <person name="Hoelzer K."/>
            <person name="Rodriguez-Rivera L.D."/>
            <person name="Brown S."/>
            <person name="Bolchacova E."/>
            <person name="Furtado M.R."/>
            <person name="Wiedmann M."/>
        </authorList>
    </citation>
    <scope>NUCLEOTIDE SEQUENCE [LARGE SCALE GENOMIC DNA]</scope>
    <source>
        <strain evidence="1 2">A4-653</strain>
    </source>
</reference>